<dbReference type="Gramene" id="ORUFI06G16620.1">
    <property type="protein sequence ID" value="ORUFI06G16620.1"/>
    <property type="gene ID" value="ORUFI06G16620"/>
</dbReference>
<dbReference type="Pfam" id="PF12435">
    <property type="entry name" value="DUF3678"/>
    <property type="match status" value="1"/>
</dbReference>
<dbReference type="HOGENOM" id="CLU_2692122_0_0_1"/>
<dbReference type="InterPro" id="IPR022146">
    <property type="entry name" value="DUF3678"/>
</dbReference>
<name>A0A0E0PY63_ORYRU</name>
<keyword evidence="2" id="KW-1185">Reference proteome</keyword>
<reference evidence="1" key="2">
    <citation type="submission" date="2015-06" db="UniProtKB">
        <authorList>
            <consortium name="EnsemblPlants"/>
        </authorList>
    </citation>
    <scope>IDENTIFICATION</scope>
</reference>
<dbReference type="EnsemblPlants" id="ORUFI06G16620.1">
    <property type="protein sequence ID" value="ORUFI06G16620.1"/>
    <property type="gene ID" value="ORUFI06G16620"/>
</dbReference>
<evidence type="ECO:0000313" key="1">
    <source>
        <dbReference type="EnsemblPlants" id="ORUFI06G16620.1"/>
    </source>
</evidence>
<evidence type="ECO:0000313" key="2">
    <source>
        <dbReference type="Proteomes" id="UP000008022"/>
    </source>
</evidence>
<organism evidence="1 2">
    <name type="scientific">Oryza rufipogon</name>
    <name type="common">Brownbeard rice</name>
    <name type="synonym">Asian wild rice</name>
    <dbReference type="NCBI Taxonomy" id="4529"/>
    <lineage>
        <taxon>Eukaryota</taxon>
        <taxon>Viridiplantae</taxon>
        <taxon>Streptophyta</taxon>
        <taxon>Embryophyta</taxon>
        <taxon>Tracheophyta</taxon>
        <taxon>Spermatophyta</taxon>
        <taxon>Magnoliopsida</taxon>
        <taxon>Liliopsida</taxon>
        <taxon>Poales</taxon>
        <taxon>Poaceae</taxon>
        <taxon>BOP clade</taxon>
        <taxon>Oryzoideae</taxon>
        <taxon>Oryzeae</taxon>
        <taxon>Oryzinae</taxon>
        <taxon>Oryza</taxon>
    </lineage>
</organism>
<sequence>MRVSNIGIDSASTSSFRLAHLRLDHPFKRPATTTSATNLHRARVYAIKLWVAVASPPRAAVPLPMVPIHWLLQC</sequence>
<protein>
    <submittedName>
        <fullName evidence="1">Uncharacterized protein</fullName>
    </submittedName>
</protein>
<reference evidence="2" key="1">
    <citation type="submission" date="2013-06" db="EMBL/GenBank/DDBJ databases">
        <authorList>
            <person name="Zhao Q."/>
        </authorList>
    </citation>
    <scope>NUCLEOTIDE SEQUENCE</scope>
    <source>
        <strain evidence="2">cv. W1943</strain>
    </source>
</reference>
<proteinExistence type="predicted"/>
<dbReference type="Proteomes" id="UP000008022">
    <property type="component" value="Unassembled WGS sequence"/>
</dbReference>
<dbReference type="AlphaFoldDB" id="A0A0E0PY63"/>
<accession>A0A0E0PY63</accession>